<evidence type="ECO:0000259" key="17">
    <source>
        <dbReference type="PROSITE" id="PS51198"/>
    </source>
</evidence>
<evidence type="ECO:0000256" key="3">
    <source>
        <dbReference type="ARBA" id="ARBA00022741"/>
    </source>
</evidence>
<dbReference type="InterPro" id="IPR004586">
    <property type="entry name" value="RecB"/>
</dbReference>
<dbReference type="GO" id="GO:0009338">
    <property type="term" value="C:exodeoxyribonuclease V complex"/>
    <property type="evidence" value="ECO:0007669"/>
    <property type="project" value="TreeGrafter"/>
</dbReference>
<dbReference type="InterPro" id="IPR000212">
    <property type="entry name" value="DNA_helicase_UvrD/REP"/>
</dbReference>
<keyword evidence="2 15" id="KW-0479">Metal-binding</keyword>
<comment type="similarity">
    <text evidence="15">Belongs to the helicase family. UvrD subfamily.</text>
</comment>
<dbReference type="InterPro" id="IPR027417">
    <property type="entry name" value="P-loop_NTPase"/>
</dbReference>
<dbReference type="Gene3D" id="1.10.3170.10">
    <property type="entry name" value="Recbcd, chain B, domain 2"/>
    <property type="match status" value="1"/>
</dbReference>
<keyword evidence="12 15" id="KW-0413">Isomerase</keyword>
<dbReference type="GO" id="GO:0043138">
    <property type="term" value="F:3'-5' DNA helicase activity"/>
    <property type="evidence" value="ECO:0007669"/>
    <property type="project" value="UniProtKB-UniRule"/>
</dbReference>
<dbReference type="InterPro" id="IPR011604">
    <property type="entry name" value="PDDEXK-like_dom_sf"/>
</dbReference>
<dbReference type="EC" id="3.1.11.5" evidence="15"/>
<keyword evidence="9 15" id="KW-0460">Magnesium</keyword>
<keyword evidence="3 15" id="KW-0547">Nucleotide-binding</keyword>
<evidence type="ECO:0000256" key="4">
    <source>
        <dbReference type="ARBA" id="ARBA00022763"/>
    </source>
</evidence>
<keyword evidence="20" id="KW-1185">Reference proteome</keyword>
<dbReference type="Pfam" id="PF00580">
    <property type="entry name" value="UvrD-helicase"/>
    <property type="match status" value="1"/>
</dbReference>
<dbReference type="InterPro" id="IPR011335">
    <property type="entry name" value="Restrct_endonuc-II-like"/>
</dbReference>
<feature type="binding site" evidence="15">
    <location>
        <position position="1047"/>
    </location>
    <ligand>
        <name>Mg(2+)</name>
        <dbReference type="ChEBI" id="CHEBI:18420"/>
    </ligand>
</feature>
<dbReference type="HAMAP" id="MF_01485">
    <property type="entry name" value="RecB"/>
    <property type="match status" value="1"/>
</dbReference>
<evidence type="ECO:0000256" key="16">
    <source>
        <dbReference type="PROSITE-ProRule" id="PRU00560"/>
    </source>
</evidence>
<evidence type="ECO:0000256" key="5">
    <source>
        <dbReference type="ARBA" id="ARBA00022801"/>
    </source>
</evidence>
<evidence type="ECO:0000256" key="14">
    <source>
        <dbReference type="ARBA" id="ARBA00048988"/>
    </source>
</evidence>
<gene>
    <name evidence="15 19" type="primary">recB</name>
    <name evidence="19" type="ORF">FPL11_09600</name>
</gene>
<feature type="binding site" evidence="16">
    <location>
        <begin position="62"/>
        <end position="69"/>
    </location>
    <ligand>
        <name>ATP</name>
        <dbReference type="ChEBI" id="CHEBI:30616"/>
    </ligand>
</feature>
<dbReference type="Proteomes" id="UP000316688">
    <property type="component" value="Unassembled WGS sequence"/>
</dbReference>
<dbReference type="PROSITE" id="PS51217">
    <property type="entry name" value="UVRD_HELICASE_CTER"/>
    <property type="match status" value="1"/>
</dbReference>
<feature type="binding site" evidence="15">
    <location>
        <position position="1165"/>
    </location>
    <ligand>
        <name>Mg(2+)</name>
        <dbReference type="ChEBI" id="CHEBI:18420"/>
    </ligand>
</feature>
<keyword evidence="8 15" id="KW-0067">ATP-binding</keyword>
<dbReference type="GO" id="GO:0005829">
    <property type="term" value="C:cytosol"/>
    <property type="evidence" value="ECO:0007669"/>
    <property type="project" value="TreeGrafter"/>
</dbReference>
<evidence type="ECO:0000256" key="11">
    <source>
        <dbReference type="ARBA" id="ARBA00023204"/>
    </source>
</evidence>
<comment type="catalytic activity">
    <reaction evidence="13 15">
        <text>Couples ATP hydrolysis with the unwinding of duplex DNA by translocating in the 3'-5' direction.</text>
        <dbReference type="EC" id="5.6.2.4"/>
    </reaction>
</comment>
<protein>
    <recommendedName>
        <fullName evidence="15">RecBCD enzyme subunit RecB</fullName>
        <ecNumber evidence="15">3.1.11.5</ecNumber>
        <ecNumber evidence="15">5.6.2.4</ecNumber>
    </recommendedName>
    <alternativeName>
        <fullName evidence="15">DNA 3'-5' helicase subunit RecB</fullName>
    </alternativeName>
    <alternativeName>
        <fullName evidence="15">Exonuclease V subunit RecB</fullName>
        <shortName evidence="15">ExoV subunit RecB</shortName>
    </alternativeName>
    <alternativeName>
        <fullName evidence="15">Helicase/nuclease RecBCD subunit RecB</fullName>
    </alternativeName>
</protein>
<keyword evidence="5 15" id="KW-0378">Hydrolase</keyword>
<dbReference type="Gene3D" id="3.40.50.300">
    <property type="entry name" value="P-loop containing nucleotide triphosphate hydrolases"/>
    <property type="match status" value="2"/>
</dbReference>
<evidence type="ECO:0000256" key="15">
    <source>
        <dbReference type="HAMAP-Rule" id="MF_01485"/>
    </source>
</evidence>
<evidence type="ECO:0000313" key="20">
    <source>
        <dbReference type="Proteomes" id="UP000316688"/>
    </source>
</evidence>
<evidence type="ECO:0000256" key="1">
    <source>
        <dbReference type="ARBA" id="ARBA00022722"/>
    </source>
</evidence>
<feature type="domain" description="UvrD-like helicase C-terminal" evidence="18">
    <location>
        <begin position="550"/>
        <end position="822"/>
    </location>
</feature>
<feature type="region of interest" description="Nuclease activity, interacts with RecD and RecA" evidence="15">
    <location>
        <begin position="984"/>
        <end position="1276"/>
    </location>
</feature>
<dbReference type="PANTHER" id="PTHR11070:SF23">
    <property type="entry name" value="RECBCD ENZYME SUBUNIT RECB"/>
    <property type="match status" value="1"/>
</dbReference>
<evidence type="ECO:0000256" key="13">
    <source>
        <dbReference type="ARBA" id="ARBA00034617"/>
    </source>
</evidence>
<dbReference type="InterPro" id="IPR014016">
    <property type="entry name" value="UvrD-like_ATP-bd"/>
</dbReference>
<dbReference type="PANTHER" id="PTHR11070">
    <property type="entry name" value="UVRD / RECB / PCRA DNA HELICASE FAMILY MEMBER"/>
    <property type="match status" value="1"/>
</dbReference>
<organism evidence="19 20">
    <name type="scientific">Spiribacter aquaticus</name>
    <dbReference type="NCBI Taxonomy" id="1935996"/>
    <lineage>
        <taxon>Bacteria</taxon>
        <taxon>Pseudomonadati</taxon>
        <taxon>Pseudomonadota</taxon>
        <taxon>Gammaproteobacteria</taxon>
        <taxon>Chromatiales</taxon>
        <taxon>Ectothiorhodospiraceae</taxon>
        <taxon>Spiribacter</taxon>
    </lineage>
</organism>
<dbReference type="GO" id="GO:0008854">
    <property type="term" value="F:exodeoxyribonuclease V activity"/>
    <property type="evidence" value="ECO:0007669"/>
    <property type="project" value="UniProtKB-EC"/>
</dbReference>
<keyword evidence="7 15" id="KW-0269">Exonuclease</keyword>
<dbReference type="Pfam" id="PF13361">
    <property type="entry name" value="UvrD_C"/>
    <property type="match status" value="1"/>
</dbReference>
<dbReference type="GO" id="GO:0000287">
    <property type="term" value="F:magnesium ion binding"/>
    <property type="evidence" value="ECO:0007669"/>
    <property type="project" value="UniProtKB-UniRule"/>
</dbReference>
<dbReference type="GO" id="GO:0005524">
    <property type="term" value="F:ATP binding"/>
    <property type="evidence" value="ECO:0007669"/>
    <property type="project" value="UniProtKB-UniRule"/>
</dbReference>
<comment type="subunit">
    <text evidence="15">Heterotrimer of RecB, RecC and RecD. All subunits contribute to DNA-binding. Interacts with RecA.</text>
</comment>
<evidence type="ECO:0000256" key="6">
    <source>
        <dbReference type="ARBA" id="ARBA00022806"/>
    </source>
</evidence>
<keyword evidence="4 15" id="KW-0227">DNA damage</keyword>
<keyword evidence="6 15" id="KW-0347">Helicase</keyword>
<comment type="function">
    <text evidence="15">A helicase/nuclease that prepares dsDNA breaks (DSB) for recombinational DNA repair. Binds to DSBs and unwinds DNA via a highly rapid and processive ATP-dependent bidirectional helicase activity. Unwinds dsDNA until it encounters a Chi (crossover hotspot instigator) sequence from the 3' direction. Cuts ssDNA a few nucleotides 3' to the Chi site. The properties and activities of the enzyme are changed at Chi. The Chi-altered holoenzyme produces a long 3'-ssDNA overhang and facilitates RecA-binding to the ssDNA for homologous DNA recombination and repair. Holoenzyme degrades any linearized DNA that is unable to undergo homologous recombination. In the holoenzyme this subunit contributes ATPase, 3'-5' helicase, exonuclease activity and loads RecA onto ssDNA.</text>
</comment>
<evidence type="ECO:0000259" key="18">
    <source>
        <dbReference type="PROSITE" id="PS51217"/>
    </source>
</evidence>
<evidence type="ECO:0000256" key="10">
    <source>
        <dbReference type="ARBA" id="ARBA00023125"/>
    </source>
</evidence>
<dbReference type="GO" id="GO:0003677">
    <property type="term" value="F:DNA binding"/>
    <property type="evidence" value="ECO:0007669"/>
    <property type="project" value="UniProtKB-UniRule"/>
</dbReference>
<evidence type="ECO:0000256" key="2">
    <source>
        <dbReference type="ARBA" id="ARBA00022723"/>
    </source>
</evidence>
<dbReference type="Pfam" id="PF12705">
    <property type="entry name" value="PDDEXK_1"/>
    <property type="match status" value="1"/>
</dbReference>
<comment type="domain">
    <text evidence="15">The C-terminal domain has nuclease activity and interacts with RecD. It interacts with RecA, facilitating its loading onto ssDNA.</text>
</comment>
<evidence type="ECO:0000256" key="8">
    <source>
        <dbReference type="ARBA" id="ARBA00022840"/>
    </source>
</evidence>
<feature type="domain" description="UvrD-like helicase ATP-binding" evidence="17">
    <location>
        <begin position="41"/>
        <end position="519"/>
    </location>
</feature>
<evidence type="ECO:0000256" key="12">
    <source>
        <dbReference type="ARBA" id="ARBA00023235"/>
    </source>
</evidence>
<comment type="miscellaneous">
    <text evidence="15">In the RecBCD complex, RecB has a slow 3'-5' helicase, an exonuclease activity and loads RecA onto ssDNA, RecD has a fast 5'-3' helicase activity, while RecC stimulates the ATPase and processivity of the RecB helicase and contributes to recognition of the Chi site.</text>
</comment>
<keyword evidence="11 15" id="KW-0234">DNA repair</keyword>
<name>A0A557RFF9_9GAMM</name>
<dbReference type="NCBIfam" id="TIGR00609">
    <property type="entry name" value="recB"/>
    <property type="match status" value="1"/>
</dbReference>
<keyword evidence="1 15" id="KW-0540">Nuclease</keyword>
<comment type="caution">
    <text evidence="19">The sequence shown here is derived from an EMBL/GenBank/DDBJ whole genome shotgun (WGS) entry which is preliminary data.</text>
</comment>
<comment type="domain">
    <text evidence="15">The N-terminal DNA-binding domain is a ssDNA-dependent ATPase and has ATP-dependent 3'-5' helicase function. This domain interacts with RecC.</text>
</comment>
<comment type="catalytic activity">
    <reaction evidence="15">
        <text>Exonucleolytic cleavage (in the presence of ATP) in either 5'- to 3'- or 3'- to 5'-direction to yield 5'-phosphooligonucleotides.</text>
        <dbReference type="EC" id="3.1.11.5"/>
    </reaction>
</comment>
<dbReference type="Gene3D" id="3.90.320.10">
    <property type="match status" value="1"/>
</dbReference>
<comment type="catalytic activity">
    <reaction evidence="14 15">
        <text>ATP + H2O = ADP + phosphate + H(+)</text>
        <dbReference type="Rhea" id="RHEA:13065"/>
        <dbReference type="ChEBI" id="CHEBI:15377"/>
        <dbReference type="ChEBI" id="CHEBI:15378"/>
        <dbReference type="ChEBI" id="CHEBI:30616"/>
        <dbReference type="ChEBI" id="CHEBI:43474"/>
        <dbReference type="ChEBI" id="CHEBI:456216"/>
        <dbReference type="EC" id="5.6.2.4"/>
    </reaction>
</comment>
<feature type="active site" description="For nuclease activity" evidence="15">
    <location>
        <position position="1178"/>
    </location>
</feature>
<feature type="region of interest" description="DNA-binding and helicase activity, interacts with RecC" evidence="15">
    <location>
        <begin position="1"/>
        <end position="945"/>
    </location>
</feature>
<dbReference type="Gene3D" id="1.10.486.10">
    <property type="entry name" value="PCRA, domain 4"/>
    <property type="match status" value="1"/>
</dbReference>
<dbReference type="CDD" id="cd22352">
    <property type="entry name" value="RecB_C-like"/>
    <property type="match status" value="1"/>
</dbReference>
<comment type="cofactor">
    <cofactor evidence="15">
        <name>Mg(2+)</name>
        <dbReference type="ChEBI" id="CHEBI:18420"/>
    </cofactor>
    <text evidence="15">Binds 1 Mg(2+) ion per subunit.</text>
</comment>
<evidence type="ECO:0000256" key="7">
    <source>
        <dbReference type="ARBA" id="ARBA00022839"/>
    </source>
</evidence>
<reference evidence="19 20" key="1">
    <citation type="submission" date="2019-07" db="EMBL/GenBank/DDBJ databases">
        <title>Reclasification of Spiribacter aquaticus.</title>
        <authorList>
            <person name="Leon M.J."/>
            <person name="Sanchez-Porro C."/>
            <person name="Ventosa A."/>
        </authorList>
    </citation>
    <scope>NUCLEOTIDE SEQUENCE [LARGE SCALE GENOMIC DNA]</scope>
    <source>
        <strain evidence="19 20">SP30</strain>
    </source>
</reference>
<keyword evidence="10 15" id="KW-0238">DNA-binding</keyword>
<dbReference type="EMBL" id="VMKP01000004">
    <property type="protein sequence ID" value="TVO63898.1"/>
    <property type="molecule type" value="Genomic_DNA"/>
</dbReference>
<dbReference type="PROSITE" id="PS51198">
    <property type="entry name" value="UVRD_HELICASE_ATP_BIND"/>
    <property type="match status" value="1"/>
</dbReference>
<accession>A0A557RFF9</accession>
<dbReference type="InterPro" id="IPR038726">
    <property type="entry name" value="PDDEXK_AddAB-type"/>
</dbReference>
<dbReference type="GO" id="GO:0016887">
    <property type="term" value="F:ATP hydrolysis activity"/>
    <property type="evidence" value="ECO:0007669"/>
    <property type="project" value="RHEA"/>
</dbReference>
<feature type="binding site" evidence="15">
    <location>
        <position position="1178"/>
    </location>
    <ligand>
        <name>Mg(2+)</name>
        <dbReference type="ChEBI" id="CHEBI:18420"/>
    </ligand>
</feature>
<dbReference type="SUPFAM" id="SSF52980">
    <property type="entry name" value="Restriction endonuclease-like"/>
    <property type="match status" value="1"/>
</dbReference>
<evidence type="ECO:0000256" key="9">
    <source>
        <dbReference type="ARBA" id="ARBA00022842"/>
    </source>
</evidence>
<dbReference type="EC" id="5.6.2.4" evidence="15"/>
<dbReference type="SUPFAM" id="SSF52540">
    <property type="entry name" value="P-loop containing nucleoside triphosphate hydrolases"/>
    <property type="match status" value="1"/>
</dbReference>
<proteinExistence type="inferred from homology"/>
<dbReference type="GO" id="GO:0000724">
    <property type="term" value="P:double-strand break repair via homologous recombination"/>
    <property type="evidence" value="ECO:0007669"/>
    <property type="project" value="UniProtKB-UniRule"/>
</dbReference>
<evidence type="ECO:0000313" key="19">
    <source>
        <dbReference type="EMBL" id="TVO63898.1"/>
    </source>
</evidence>
<dbReference type="InterPro" id="IPR014017">
    <property type="entry name" value="DNA_helicase_UvrD-like_C"/>
</dbReference>
<sequence length="1276" mass="139151">MFSRCRRSVRAVHRRQPPFGCLGHPALPTPYRCTDPGGWVVTEAQTLDVLTAPLDGQHLIEASAGTGKTFTLTAIYLRLVLGHDPANPQRRPMLPPEILVMTFTRDATKELRDRIRARLATAARCFAGAADPQPDDTILAALLTAYPDPDARQRHADHLRAAADWMDEAAIYTIHSFCHRMLQQHAFEAGTAFALELSEDTDLITREAIEDYWRETVYPLDEVQLGALGFVLSGQSNDPRPSVERFATNLKALLKRRDSLPEPSGDDPMAAIAASARRAAEATDALRQAVKSDLEGFEQALADARASRRLRGNRRPTAGTWANTLKPALAEWAANPAQPHPGIELDQISLSTLNAGTAKDCTLPEALAEHPIAIAADALQAARTALAGAAAPFYAHAVGWVARRVEATQHQRGVIGFNDMLTRLRDALDQPGADTRLAATIRRQFPVALVDEFQDTDPVQYRILQAIYPADESASLILIGDPKQAIYGFRGADLATYLSAAARIPAGQRYTLDRNYRSSTGMVEAVNTLFGQSPMQPGPFHPDAIDFARVEANGRNEALWIGEQPATAMTLWQLEPQDAPDESIPLPVYRQQMAEAGAEQIRQLLDRAASGEARFENAETSRAVRPADIAILVRSGQEAGLIREALRRRGLASVYLSDRDNVLKTPEAGDVLRWLQAMATPESERRVRTALGTASMGYDWATLEGLFSDDARWEAALEQFQDYAERWQRQGVLPALRQLIHDHALASRLATRSGGERTLTNLLQISELLQETAATLDGAGGLIRWLDEAMQHRGETPADDRILRLESDAALIKVVTIHKSKGLEYPLVFLPFICSYRSARAEPPLVRTTETGPEIAFDAGRDDTDAARDRQQAEDMRLLYVAVTRAIHACWLGMAPVRGSAQTGSATVHLQRSAIGRLLGCSDDMRPMDLGPCLEALAGQSPALTRERIQPTQPGAPVATTAPAPPPAMAVARHYTGPAPGRARWWIASYSALVEDGPRAAIPGTAQADILAEESRDAAPTPAAPTQTAADSVAMIPAGPATGTLIHAQLEALASRRFPGADDPAFSTIVERGLRGQRWQPWAPAIRDWLAAVTDTDLPLPGAAPVRLSTLDAGALVAELEFLMAVGRARASQIDAIIRRHTLAGVGRPALGENELNGMIKGYIDLVFCHEGRYWVMDYKSNRLPANSDAHPSGALEQIVREKRYDAQYALYLLALHRLLRARLGSSYDYDTHVGGAICFFLRGINQGSRGIHAERPDRALVESLDALFNEAPEHV</sequence>
<dbReference type="AlphaFoldDB" id="A0A557RFF9"/>